<protein>
    <submittedName>
        <fullName evidence="1">DUF3349 domain-containing protein</fullName>
    </submittedName>
</protein>
<reference evidence="1" key="1">
    <citation type="submission" date="2022-08" db="EMBL/GenBank/DDBJ databases">
        <title>Whole genome sequencing of non-tuberculosis mycobacteria type-strains.</title>
        <authorList>
            <person name="Igarashi Y."/>
            <person name="Osugi A."/>
            <person name="Mitarai S."/>
        </authorList>
    </citation>
    <scope>NUCLEOTIDE SEQUENCE</scope>
    <source>
        <strain evidence="1">DSM 45127</strain>
    </source>
</reference>
<sequence>MLMTRLLAPIVGFLRAGYPIGIVERGVERGYVPLLALCRRRLSDDEVSLVAGTLMVTGASPIDRADVQVAITKLVDDLPSLEDAERVNKRIAAAGCAVTDSFPRPDENR</sequence>
<name>A0ABY3VQI0_9MYCO</name>
<dbReference type="Proteomes" id="UP001055336">
    <property type="component" value="Chromosome"/>
</dbReference>
<dbReference type="Pfam" id="PF11829">
    <property type="entry name" value="DUF3349"/>
    <property type="match status" value="1"/>
</dbReference>
<dbReference type="InterPro" id="IPR021784">
    <property type="entry name" value="DUF3349"/>
</dbReference>
<dbReference type="InterPro" id="IPR044918">
    <property type="entry name" value="DUF3349_helical"/>
</dbReference>
<accession>A0ABY3VQI0</accession>
<keyword evidence="2" id="KW-1185">Reference proteome</keyword>
<proteinExistence type="predicted"/>
<organism evidence="1 2">
    <name type="scientific">Mycobacterium paraterrae</name>
    <dbReference type="NCBI Taxonomy" id="577492"/>
    <lineage>
        <taxon>Bacteria</taxon>
        <taxon>Bacillati</taxon>
        <taxon>Actinomycetota</taxon>
        <taxon>Actinomycetes</taxon>
        <taxon>Mycobacteriales</taxon>
        <taxon>Mycobacteriaceae</taxon>
        <taxon>Mycobacterium</taxon>
    </lineage>
</organism>
<dbReference type="EMBL" id="CP092488">
    <property type="protein sequence ID" value="UMB69452.1"/>
    <property type="molecule type" value="Genomic_DNA"/>
</dbReference>
<evidence type="ECO:0000313" key="1">
    <source>
        <dbReference type="EMBL" id="UMB69452.1"/>
    </source>
</evidence>
<gene>
    <name evidence="1" type="ORF">MKK62_24460</name>
</gene>
<evidence type="ECO:0000313" key="2">
    <source>
        <dbReference type="Proteomes" id="UP001055336"/>
    </source>
</evidence>
<dbReference type="Gene3D" id="1.10.150.430">
    <property type="entry name" value="DUF3349, helical bundle"/>
    <property type="match status" value="1"/>
</dbReference>
<dbReference type="RefSeq" id="WP_240261185.1">
    <property type="nucleotide sequence ID" value="NZ_CP092488.2"/>
</dbReference>